<sequence length="720" mass="80762">MTLVQNTFSLVPDVSIANSNRHGKADDTYAHLTRPPMTTKQVKKAYRTSNKAPKLSKAQQRRLELFEQDRIRKGFEKEKNQARARAVRDKKREREERERAIKKKKGLPLVDVRPSQDTIARFVRVKPKNHPPDGASPLRNSEEECWDHNQIHRFDNSEKNLRPPENISDLAPTDNSHGPSDRSSILDYAIPPNKKRRVDDQIFFPVVDEVASPSPYPSLMGSITSNYAQRAPSPIAEQDRLNVHDSFSTVDLSEEDPPDDTLSEAKCVYCSSNALQEKVFWPQQCRGASSEFPVPESPEYHLPSANNPSIMLLCVECAARPTQPLPLPQPNPPPKPVIEIEKTPHSNAILEQSKQSLTSHSSAILTPSRMQESELNAPSSPPPRHPQSPAAISSASAKSKLDEQVPASHPKRPRFLNPSLPPADTPARRPRHSQVAKPNTQENELPSSTQLFIHSHLDDLLPSPSQEAREIFEEPQLEQTGSSGEAEFMGTPHNRCSETSLYTTGIPTMPRNCSMAPTPSIDFRGSRHSQKIVDYSEPPKAAARPPVQLINQNAPSAFEIPFFSTQDLLLSSQDLKDIEDKPPPHIKTNTTPLSANVCISPQTTVQSSLKPLLTSTCREMRYKFALERSRTAAWEGPSARRKAYEELDRLRMLEINISRRRWLAGEKNLREKGIEILLLETARLKLNLEGRRLQTVHFRMRLHPACNPAMPGPGAAQTRL</sequence>
<protein>
    <submittedName>
        <fullName evidence="1">Uncharacterized protein</fullName>
    </submittedName>
</protein>
<evidence type="ECO:0000313" key="1">
    <source>
        <dbReference type="EMBL" id="KAJ2986958.1"/>
    </source>
</evidence>
<name>A0ACC1P5E6_9PEZI</name>
<proteinExistence type="predicted"/>
<keyword evidence="2" id="KW-1185">Reference proteome</keyword>
<reference evidence="1" key="1">
    <citation type="submission" date="2022-10" db="EMBL/GenBank/DDBJ databases">
        <title>Genome Sequence of Xylaria curta.</title>
        <authorList>
            <person name="Buettner E."/>
        </authorList>
    </citation>
    <scope>NUCLEOTIDE SEQUENCE</scope>
    <source>
        <strain evidence="1">Babe10</strain>
    </source>
</reference>
<organism evidence="1 2">
    <name type="scientific">Xylaria curta</name>
    <dbReference type="NCBI Taxonomy" id="42375"/>
    <lineage>
        <taxon>Eukaryota</taxon>
        <taxon>Fungi</taxon>
        <taxon>Dikarya</taxon>
        <taxon>Ascomycota</taxon>
        <taxon>Pezizomycotina</taxon>
        <taxon>Sordariomycetes</taxon>
        <taxon>Xylariomycetidae</taxon>
        <taxon>Xylariales</taxon>
        <taxon>Xylariaceae</taxon>
        <taxon>Xylaria</taxon>
    </lineage>
</organism>
<accession>A0ACC1P5E6</accession>
<dbReference type="EMBL" id="JAPDGR010000867">
    <property type="protein sequence ID" value="KAJ2986958.1"/>
    <property type="molecule type" value="Genomic_DNA"/>
</dbReference>
<evidence type="ECO:0000313" key="2">
    <source>
        <dbReference type="Proteomes" id="UP001143856"/>
    </source>
</evidence>
<comment type="caution">
    <text evidence="1">The sequence shown here is derived from an EMBL/GenBank/DDBJ whole genome shotgun (WGS) entry which is preliminary data.</text>
</comment>
<gene>
    <name evidence="1" type="ORF">NUW58_g4779</name>
</gene>
<dbReference type="Proteomes" id="UP001143856">
    <property type="component" value="Unassembled WGS sequence"/>
</dbReference>